<dbReference type="PANTHER" id="PTHR33647:SF5">
    <property type="entry name" value="OS01G0793900 PROTEIN"/>
    <property type="match status" value="1"/>
</dbReference>
<gene>
    <name evidence="1" type="primary">103501581</name>
</gene>
<organism evidence="1">
    <name type="scientific">Cucumis melo</name>
    <name type="common">Muskmelon</name>
    <dbReference type="NCBI Taxonomy" id="3656"/>
    <lineage>
        <taxon>Eukaryota</taxon>
        <taxon>Viridiplantae</taxon>
        <taxon>Streptophyta</taxon>
        <taxon>Embryophyta</taxon>
        <taxon>Tracheophyta</taxon>
        <taxon>Spermatophyta</taxon>
        <taxon>Magnoliopsida</taxon>
        <taxon>eudicotyledons</taxon>
        <taxon>Gunneridae</taxon>
        <taxon>Pentapetalae</taxon>
        <taxon>rosids</taxon>
        <taxon>fabids</taxon>
        <taxon>Cucurbitales</taxon>
        <taxon>Cucurbitaceae</taxon>
        <taxon>Benincaseae</taxon>
        <taxon>Cucumis</taxon>
    </lineage>
</organism>
<evidence type="ECO:0000313" key="1">
    <source>
        <dbReference type="EnsemblPlants" id="MELO3C025368.2.1"/>
    </source>
</evidence>
<accession>A0A1S4E465</accession>
<reference evidence="1" key="1">
    <citation type="submission" date="2023-03" db="UniProtKB">
        <authorList>
            <consortium name="EnsemblPlants"/>
        </authorList>
    </citation>
    <scope>IDENTIFICATION</scope>
</reference>
<dbReference type="eggNOG" id="ENOG502S3Z3">
    <property type="taxonomic scope" value="Eukaryota"/>
</dbReference>
<dbReference type="AlphaFoldDB" id="A0A1S4E465"/>
<dbReference type="Gramene" id="MELO3C025368.2.1">
    <property type="protein sequence ID" value="MELO3C025368.2.1"/>
    <property type="gene ID" value="MELO3C025368.2"/>
</dbReference>
<sequence>MGNCVSSKYLCGKSTRISDEEALEMMKRTVMAYNDETPKIDETPRSSVAATTTTTTEVKIKITKRELEMLLGNYKVVEVKEELSTTQFLSRLIDIDEGIEMQPRSWRPSLQSIPETD</sequence>
<evidence type="ECO:0008006" key="2">
    <source>
        <dbReference type="Google" id="ProtNLM"/>
    </source>
</evidence>
<proteinExistence type="predicted"/>
<dbReference type="EnsemblPlants" id="MELO3C025368.2.1">
    <property type="protein sequence ID" value="MELO3C025368.2.1"/>
    <property type="gene ID" value="MELO3C025368.2"/>
</dbReference>
<dbReference type="PANTHER" id="PTHR33647">
    <property type="entry name" value="OS01G0793900 PROTEIN"/>
    <property type="match status" value="1"/>
</dbReference>
<name>A0A1S4E465_CUCME</name>
<protein>
    <recommendedName>
        <fullName evidence="2">DUF4228 domain protein</fullName>
    </recommendedName>
</protein>